<dbReference type="RefSeq" id="WP_185125691.1">
    <property type="nucleotide sequence ID" value="NZ_CAJEWD010000008.1"/>
</dbReference>
<dbReference type="PANTHER" id="PTHR11804:SF45">
    <property type="entry name" value="SIMILAR TO OLIGOENDOPEPTIDASE"/>
    <property type="match status" value="1"/>
</dbReference>
<reference evidence="9 10" key="1">
    <citation type="submission" date="2020-07" db="EMBL/GenBank/DDBJ databases">
        <authorList>
            <person name="Criscuolo A."/>
        </authorList>
    </citation>
    <scope>NUCLEOTIDE SEQUENCE [LARGE SCALE GENOMIC DNA]</scope>
    <source>
        <strain evidence="9">CIP111649</strain>
    </source>
</reference>
<comment type="caution">
    <text evidence="9">The sequence shown here is derived from an EMBL/GenBank/DDBJ whole genome shotgun (WGS) entry which is preliminary data.</text>
</comment>
<dbReference type="GO" id="GO:0006508">
    <property type="term" value="P:proteolysis"/>
    <property type="evidence" value="ECO:0007669"/>
    <property type="project" value="UniProtKB-KW"/>
</dbReference>
<evidence type="ECO:0000313" key="10">
    <source>
        <dbReference type="Proteomes" id="UP000589351"/>
    </source>
</evidence>
<keyword evidence="4 6" id="KW-0862">Zinc</keyword>
<keyword evidence="2 6" id="KW-0479">Metal-binding</keyword>
<dbReference type="GO" id="GO:0046872">
    <property type="term" value="F:metal ion binding"/>
    <property type="evidence" value="ECO:0007669"/>
    <property type="project" value="UniProtKB-UniRule"/>
</dbReference>
<proteinExistence type="inferred from homology"/>
<name>A0A6V7RHI2_9STAP</name>
<organism evidence="9 10">
    <name type="scientific">Jeotgalicoccus meleagridis</name>
    <dbReference type="NCBI Taxonomy" id="2759181"/>
    <lineage>
        <taxon>Bacteria</taxon>
        <taxon>Bacillati</taxon>
        <taxon>Bacillota</taxon>
        <taxon>Bacilli</taxon>
        <taxon>Bacillales</taxon>
        <taxon>Staphylococcaceae</taxon>
        <taxon>Jeotgalicoccus</taxon>
    </lineage>
</organism>
<keyword evidence="5 6" id="KW-0482">Metalloprotease</keyword>
<evidence type="ECO:0000256" key="6">
    <source>
        <dbReference type="RuleBase" id="RU368091"/>
    </source>
</evidence>
<sequence length="601" mass="68633">MTELKHRSEVEEKYTWDLTPLFKDDDSCVKAIEGVKVDVTAFQDKHQGNIETVEQAVLAIDDYRAILEELVLIGTYSNLRLSADRSDEAAQKLGALTGSLQTEVSTKTSFLTSELLDKDEDFLNAIGEAKADYAHFVEDLLRSKPYQLEPNVEKALAAFSSVFKGPYDLYQKTKLLDIDFGSFTVDGKEYALSYLAFEGGLESNPDKYVRRTAFKQFSDSLRKYQETTAGTYDIHLKQEKAEADLRGFDSVIDYLLHGQKVDRELYDRQIDTITEQLAPHMRRYAKLLKKEHGLEQMKYEDLKIPLDPDSEPEISVEESRKYILDALGIMGEDYTDMINRAFDERWIDFVQNKGKSTGAFCSSPYGSHPFVLISWSSLMEEVFVLAHELGHAGHFYNANRSQNIFDARPSMYFIEAPSTMNEMLMANHLLENSKDPAFKRWVISSIISRTYYHNFVTHLLEAAYQREVYKLVDNYETVTASALNKIKRDVIEKFWGDDVEITEGAELTWMRQPHYYMGLYPYTYSAGLTIATEMSQRILNEGQPAIDDWLNVLKTGGKENPVELANMAGIDITTSQPLENTIAYIGELVDQLEALTEELDK</sequence>
<keyword evidence="10" id="KW-1185">Reference proteome</keyword>
<dbReference type="SUPFAM" id="SSF55486">
    <property type="entry name" value="Metalloproteases ('zincins'), catalytic domain"/>
    <property type="match status" value="1"/>
</dbReference>
<evidence type="ECO:0000256" key="2">
    <source>
        <dbReference type="ARBA" id="ARBA00022723"/>
    </source>
</evidence>
<dbReference type="NCBIfam" id="TIGR00181">
    <property type="entry name" value="pepF"/>
    <property type="match status" value="1"/>
</dbReference>
<comment type="function">
    <text evidence="6">Has oligopeptidase activity and degrades a variety of small bioactive peptides.</text>
</comment>
<dbReference type="InterPro" id="IPR004438">
    <property type="entry name" value="Peptidase_M3B"/>
</dbReference>
<protein>
    <recommendedName>
        <fullName evidence="6">Oligopeptidase F</fullName>
        <ecNumber evidence="6">3.4.24.-</ecNumber>
    </recommendedName>
</protein>
<dbReference type="InterPro" id="IPR013647">
    <property type="entry name" value="OligopepF_N_dom"/>
</dbReference>
<evidence type="ECO:0000256" key="4">
    <source>
        <dbReference type="ARBA" id="ARBA00022833"/>
    </source>
</evidence>
<dbReference type="Gene3D" id="1.20.140.70">
    <property type="entry name" value="Oligopeptidase f, N-terminal domain"/>
    <property type="match status" value="1"/>
</dbReference>
<dbReference type="EC" id="3.4.24.-" evidence="6"/>
<dbReference type="Gene3D" id="1.10.1370.20">
    <property type="entry name" value="Oligoendopeptidase f, C-terminal domain"/>
    <property type="match status" value="1"/>
</dbReference>
<evidence type="ECO:0000256" key="5">
    <source>
        <dbReference type="ARBA" id="ARBA00023049"/>
    </source>
</evidence>
<dbReference type="GO" id="GO:0004222">
    <property type="term" value="F:metalloendopeptidase activity"/>
    <property type="evidence" value="ECO:0007669"/>
    <property type="project" value="UniProtKB-UniRule"/>
</dbReference>
<evidence type="ECO:0000256" key="3">
    <source>
        <dbReference type="ARBA" id="ARBA00022801"/>
    </source>
</evidence>
<keyword evidence="1 6" id="KW-0645">Protease</keyword>
<dbReference type="EMBL" id="CAJEWD010000008">
    <property type="protein sequence ID" value="CAD2077479.1"/>
    <property type="molecule type" value="Genomic_DNA"/>
</dbReference>
<evidence type="ECO:0000256" key="1">
    <source>
        <dbReference type="ARBA" id="ARBA00022670"/>
    </source>
</evidence>
<comment type="cofactor">
    <cofactor evidence="6">
        <name>Zn(2+)</name>
        <dbReference type="ChEBI" id="CHEBI:29105"/>
    </cofactor>
    <text evidence="6">Binds 1 zinc ion.</text>
</comment>
<dbReference type="CDD" id="cd09609">
    <property type="entry name" value="M3B_PepF"/>
    <property type="match status" value="1"/>
</dbReference>
<dbReference type="Pfam" id="PF01432">
    <property type="entry name" value="Peptidase_M3"/>
    <property type="match status" value="1"/>
</dbReference>
<feature type="domain" description="Peptidase M3A/M3B catalytic" evidence="7">
    <location>
        <begin position="202"/>
        <end position="582"/>
    </location>
</feature>
<gene>
    <name evidence="9" type="primary">pepF1_2</name>
    <name evidence="9" type="ORF">JEODO184_01164</name>
</gene>
<dbReference type="PANTHER" id="PTHR11804">
    <property type="entry name" value="PROTEASE M3 THIMET OLIGOPEPTIDASE-RELATED"/>
    <property type="match status" value="1"/>
</dbReference>
<dbReference type="Pfam" id="PF08439">
    <property type="entry name" value="Peptidase_M3_N"/>
    <property type="match status" value="1"/>
</dbReference>
<dbReference type="GO" id="GO:0006518">
    <property type="term" value="P:peptide metabolic process"/>
    <property type="evidence" value="ECO:0007669"/>
    <property type="project" value="TreeGrafter"/>
</dbReference>
<accession>A0A6V7RHI2</accession>
<dbReference type="InterPro" id="IPR001567">
    <property type="entry name" value="Pept_M3A_M3B_dom"/>
</dbReference>
<feature type="domain" description="Oligopeptidase F N-terminal" evidence="8">
    <location>
        <begin position="119"/>
        <end position="180"/>
    </location>
</feature>
<comment type="similarity">
    <text evidence="6">Belongs to the peptidase M3B family.</text>
</comment>
<dbReference type="InterPro" id="IPR045090">
    <property type="entry name" value="Pept_M3A_M3B"/>
</dbReference>
<dbReference type="AlphaFoldDB" id="A0A6V7RHI2"/>
<evidence type="ECO:0000259" key="7">
    <source>
        <dbReference type="Pfam" id="PF01432"/>
    </source>
</evidence>
<keyword evidence="3 6" id="KW-0378">Hydrolase</keyword>
<evidence type="ECO:0000313" key="9">
    <source>
        <dbReference type="EMBL" id="CAD2077479.1"/>
    </source>
</evidence>
<dbReference type="InterPro" id="IPR042088">
    <property type="entry name" value="OligoPept_F_C"/>
</dbReference>
<dbReference type="Proteomes" id="UP000589351">
    <property type="component" value="Unassembled WGS sequence"/>
</dbReference>
<dbReference type="InterPro" id="IPR034009">
    <property type="entry name" value="M3B_PepF_4"/>
</dbReference>
<evidence type="ECO:0000259" key="8">
    <source>
        <dbReference type="Pfam" id="PF08439"/>
    </source>
</evidence>